<evidence type="ECO:0000256" key="1">
    <source>
        <dbReference type="SAM" id="MobiDB-lite"/>
    </source>
</evidence>
<feature type="domain" description="DUF6802" evidence="2">
    <location>
        <begin position="46"/>
        <end position="115"/>
    </location>
</feature>
<dbReference type="RefSeq" id="WP_049700355.1">
    <property type="nucleotide sequence ID" value="NZ_CBDRLS010000002.1"/>
</dbReference>
<reference evidence="3 4" key="1">
    <citation type="submission" date="2015-05" db="EMBL/GenBank/DDBJ databases">
        <title>Draft genome sequence of the bacterium Gordonia jacobaea a new member of the Gordonia genus.</title>
        <authorList>
            <person name="Jimenez-Galisteo G."/>
            <person name="Dominguez A."/>
            <person name="Munoz E."/>
            <person name="Vinas M."/>
        </authorList>
    </citation>
    <scope>NUCLEOTIDE SEQUENCE [LARGE SCALE GENOMIC DNA]</scope>
    <source>
        <strain evidence="4">mv1</strain>
    </source>
</reference>
<proteinExistence type="predicted"/>
<sequence>MNIDSFDFGDVSGEEHRDWAGLTEPGSQPDSPADNLLMHDDGRIWDLGPADVDTDADGVADSLTRSGPGGLTVYTDSDHDGQVDRITQVGSDGSFASQTLDRDTGIWVATDSGRLE</sequence>
<dbReference type="EMBL" id="LDTZ01000021">
    <property type="protein sequence ID" value="KNA89905.1"/>
    <property type="molecule type" value="Genomic_DNA"/>
</dbReference>
<accession>A0ABR5I897</accession>
<protein>
    <recommendedName>
        <fullName evidence="2">DUF6802 domain-containing protein</fullName>
    </recommendedName>
</protein>
<dbReference type="Proteomes" id="UP000037247">
    <property type="component" value="Unassembled WGS sequence"/>
</dbReference>
<comment type="caution">
    <text evidence="3">The sequence shown here is derived from an EMBL/GenBank/DDBJ whole genome shotgun (WGS) entry which is preliminary data.</text>
</comment>
<evidence type="ECO:0000313" key="3">
    <source>
        <dbReference type="EMBL" id="KNA89905.1"/>
    </source>
</evidence>
<evidence type="ECO:0000259" key="2">
    <source>
        <dbReference type="Pfam" id="PF20615"/>
    </source>
</evidence>
<keyword evidence="4" id="KW-1185">Reference proteome</keyword>
<gene>
    <name evidence="3" type="ORF">ABW18_17905</name>
</gene>
<organism evidence="3 4">
    <name type="scientific">Gordonia jacobaea</name>
    <dbReference type="NCBI Taxonomy" id="122202"/>
    <lineage>
        <taxon>Bacteria</taxon>
        <taxon>Bacillati</taxon>
        <taxon>Actinomycetota</taxon>
        <taxon>Actinomycetes</taxon>
        <taxon>Mycobacteriales</taxon>
        <taxon>Gordoniaceae</taxon>
        <taxon>Gordonia</taxon>
    </lineage>
</organism>
<name>A0ABR5I897_9ACTN</name>
<feature type="region of interest" description="Disordered" evidence="1">
    <location>
        <begin position="1"/>
        <end position="34"/>
    </location>
</feature>
<dbReference type="Pfam" id="PF20615">
    <property type="entry name" value="DUF6802"/>
    <property type="match status" value="1"/>
</dbReference>
<evidence type="ECO:0000313" key="4">
    <source>
        <dbReference type="Proteomes" id="UP000037247"/>
    </source>
</evidence>
<dbReference type="InterPro" id="IPR046543">
    <property type="entry name" value="DUF6802"/>
</dbReference>